<organism evidence="1 2">
    <name type="scientific">Ornithinimicrobium faecis</name>
    <dbReference type="NCBI Taxonomy" id="2934158"/>
    <lineage>
        <taxon>Bacteria</taxon>
        <taxon>Bacillati</taxon>
        <taxon>Actinomycetota</taxon>
        <taxon>Actinomycetes</taxon>
        <taxon>Micrococcales</taxon>
        <taxon>Ornithinimicrobiaceae</taxon>
        <taxon>Ornithinimicrobium</taxon>
    </lineage>
</organism>
<sequence>MATRQLNTSVEASLYDRLDLLAARTGRSRSHYVAEFIERGLIDLEDHYLLKDAQEEFYASDEDSIPHEDVDWDSLGR</sequence>
<dbReference type="RefSeq" id="WP_252593748.1">
    <property type="nucleotide sequence ID" value="NZ_CP099489.1"/>
</dbReference>
<evidence type="ECO:0000313" key="2">
    <source>
        <dbReference type="Proteomes" id="UP001056455"/>
    </source>
</evidence>
<accession>A0ABY4YUU7</accession>
<name>A0ABY4YUU7_9MICO</name>
<dbReference type="SUPFAM" id="SSF47598">
    <property type="entry name" value="Ribbon-helix-helix"/>
    <property type="match status" value="1"/>
</dbReference>
<dbReference type="InterPro" id="IPR010985">
    <property type="entry name" value="Ribbon_hlx_hlx"/>
</dbReference>
<keyword evidence="2" id="KW-1185">Reference proteome</keyword>
<gene>
    <name evidence="1" type="ORF">NF556_01525</name>
</gene>
<dbReference type="EMBL" id="CP099489">
    <property type="protein sequence ID" value="USQ80372.1"/>
    <property type="molecule type" value="Genomic_DNA"/>
</dbReference>
<reference evidence="1" key="1">
    <citation type="submission" date="2022-06" db="EMBL/GenBank/DDBJ databases">
        <title>Ornithinimicrobium HY1793.</title>
        <authorList>
            <person name="Huang Y."/>
        </authorList>
    </citation>
    <scope>NUCLEOTIDE SEQUENCE</scope>
    <source>
        <strain evidence="1">HY1793</strain>
    </source>
</reference>
<dbReference type="Proteomes" id="UP001056455">
    <property type="component" value="Chromosome"/>
</dbReference>
<evidence type="ECO:0000313" key="1">
    <source>
        <dbReference type="EMBL" id="USQ80372.1"/>
    </source>
</evidence>
<protein>
    <submittedName>
        <fullName evidence="1">Ribbon-helix-helix protein, CopG family</fullName>
    </submittedName>
</protein>
<proteinExistence type="predicted"/>